<feature type="transmembrane region" description="Helical" evidence="1">
    <location>
        <begin position="441"/>
        <end position="463"/>
    </location>
</feature>
<keyword evidence="3" id="KW-1185">Reference proteome</keyword>
<reference evidence="2 3" key="1">
    <citation type="submission" date="2018-05" db="EMBL/GenBank/DDBJ databases">
        <title>Draft Genome Sequences for a Diverse set of 7 Haemophilus Species.</title>
        <authorList>
            <person name="Nichols M."/>
            <person name="Topaz N."/>
            <person name="Wang X."/>
            <person name="Wang X."/>
            <person name="Boxrud D."/>
        </authorList>
    </citation>
    <scope>NUCLEOTIDE SEQUENCE [LARGE SCALE GENOMIC DNA]</scope>
    <source>
        <strain evidence="2 3">C2015005473</strain>
    </source>
</reference>
<dbReference type="RefSeq" id="WP_111389614.1">
    <property type="nucleotide sequence ID" value="NZ_QEQG01000004.1"/>
</dbReference>
<sequence length="620" mass="71067">MAICWKILEINSTSDEKAIRRAYAKKLKVTRPDEDPAGYQALRAAFDEALVQAAYQREYEERAAANRADSLLEEADSAQLSTESADESPLQAGEFEPCFANEAENSTACEPCPIEVSLADSAHEEITSNPAPEEISYVYQDSALHDEAEAEALAEEPLEAPALDLVDVLLMEIDEVFETEGEIGILKNWVNWQARIESLPFDESPIFSRALLQRFFAYPVENNYLIQLWTNYFQWHKDYVMAEQLTPEGIHLLQAKVERAEQEVGWAPIPDYLKSIPSNLIKNAPEKAAESFYYGILARAANKCSVILSVIYAFFAWIYIAYERSLIPHWKIEATTPKVNRIFSAAKILRYFWRGLLFFGVASIIFSQRFNENIGVPFVIILFCFAIFYFVSGFILGLSKFEVLRKFLYTGNEHNEFFRMIAFPVVGWLFASQVSEQTNNYFILGSLLLGVLLICLSLIPAYIEYKDSRYFWGLVLSTLAMAFFPIPEGYLVLIIIYWINLNVYMTIFKPRIYIYIKSVLIYPFVKLPSDTELLLYPFMVIFALVLWFVFLPSLAGEHIFKVKTVSGLLELGFLSFIIAWYGLENIENGLYYFYPISLIIYLIHVGIMRFISRQLAKNAV</sequence>
<dbReference type="EMBL" id="QEQG01000004">
    <property type="protein sequence ID" value="RDF11579.1"/>
    <property type="molecule type" value="Genomic_DNA"/>
</dbReference>
<feature type="transmembrane region" description="Helical" evidence="1">
    <location>
        <begin position="567"/>
        <end position="583"/>
    </location>
</feature>
<evidence type="ECO:0000313" key="3">
    <source>
        <dbReference type="Proteomes" id="UP000253950"/>
    </source>
</evidence>
<proteinExistence type="predicted"/>
<feature type="transmembrane region" description="Helical" evidence="1">
    <location>
        <begin position="417"/>
        <end position="435"/>
    </location>
</feature>
<dbReference type="Proteomes" id="UP000253950">
    <property type="component" value="Unassembled WGS sequence"/>
</dbReference>
<feature type="transmembrane region" description="Helical" evidence="1">
    <location>
        <begin position="305"/>
        <end position="322"/>
    </location>
</feature>
<accession>A0ABX9HRT3</accession>
<dbReference type="InterPro" id="IPR001623">
    <property type="entry name" value="DnaJ_domain"/>
</dbReference>
<name>A0ABX9HRT3_9PAST</name>
<keyword evidence="1" id="KW-1133">Transmembrane helix</keyword>
<feature type="transmembrane region" description="Helical" evidence="1">
    <location>
        <begin position="589"/>
        <end position="611"/>
    </location>
</feature>
<feature type="transmembrane region" description="Helical" evidence="1">
    <location>
        <begin position="533"/>
        <end position="555"/>
    </location>
</feature>
<feature type="transmembrane region" description="Helical" evidence="1">
    <location>
        <begin position="374"/>
        <end position="396"/>
    </location>
</feature>
<evidence type="ECO:0000313" key="2">
    <source>
        <dbReference type="EMBL" id="RDF11579.1"/>
    </source>
</evidence>
<feature type="transmembrane region" description="Helical" evidence="1">
    <location>
        <begin position="470"/>
        <end position="499"/>
    </location>
</feature>
<organism evidence="2 3">
    <name type="scientific">Haemophilus sputorum</name>
    <dbReference type="NCBI Taxonomy" id="1078480"/>
    <lineage>
        <taxon>Bacteria</taxon>
        <taxon>Pseudomonadati</taxon>
        <taxon>Pseudomonadota</taxon>
        <taxon>Gammaproteobacteria</taxon>
        <taxon>Pasteurellales</taxon>
        <taxon>Pasteurellaceae</taxon>
        <taxon>Haemophilus</taxon>
    </lineage>
</organism>
<evidence type="ECO:0000256" key="1">
    <source>
        <dbReference type="SAM" id="Phobius"/>
    </source>
</evidence>
<keyword evidence="1" id="KW-0812">Transmembrane</keyword>
<dbReference type="CDD" id="cd06257">
    <property type="entry name" value="DnaJ"/>
    <property type="match status" value="1"/>
</dbReference>
<keyword evidence="1" id="KW-0472">Membrane</keyword>
<gene>
    <name evidence="2" type="ORF">DPV84_05230</name>
</gene>
<feature type="transmembrane region" description="Helical" evidence="1">
    <location>
        <begin position="351"/>
        <end position="368"/>
    </location>
</feature>
<comment type="caution">
    <text evidence="2">The sequence shown here is derived from an EMBL/GenBank/DDBJ whole genome shotgun (WGS) entry which is preliminary data.</text>
</comment>
<protein>
    <submittedName>
        <fullName evidence="2">J domain-containing protein</fullName>
    </submittedName>
</protein>